<feature type="coiled-coil region" evidence="4">
    <location>
        <begin position="255"/>
        <end position="282"/>
    </location>
</feature>
<feature type="compositionally biased region" description="Low complexity" evidence="5">
    <location>
        <begin position="175"/>
        <end position="199"/>
    </location>
</feature>
<dbReference type="GO" id="GO:0004864">
    <property type="term" value="F:protein phosphatase inhibitor activity"/>
    <property type="evidence" value="ECO:0007669"/>
    <property type="project" value="InterPro"/>
</dbReference>
<dbReference type="PANTHER" id="PTHR22904">
    <property type="entry name" value="TPR REPEAT CONTAINING PROTEIN"/>
    <property type="match status" value="1"/>
</dbReference>
<dbReference type="InterPro" id="IPR019734">
    <property type="entry name" value="TPR_rpt"/>
</dbReference>
<dbReference type="Pfam" id="PF04979">
    <property type="entry name" value="IPP-2"/>
    <property type="match status" value="1"/>
</dbReference>
<dbReference type="InterPro" id="IPR007062">
    <property type="entry name" value="PPI-2"/>
</dbReference>
<dbReference type="GO" id="GO:0009966">
    <property type="term" value="P:regulation of signal transduction"/>
    <property type="evidence" value="ECO:0007669"/>
    <property type="project" value="InterPro"/>
</dbReference>
<protein>
    <submittedName>
        <fullName evidence="6">Uncharacterized protein</fullName>
    </submittedName>
</protein>
<keyword evidence="2 3" id="KW-0802">TPR repeat</keyword>
<gene>
    <name evidence="6" type="ORF">ASTO00021_LOCUS18047</name>
</gene>
<dbReference type="EMBL" id="HBIN01023432">
    <property type="protein sequence ID" value="CAE0448083.1"/>
    <property type="molecule type" value="Transcribed_RNA"/>
</dbReference>
<sequence length="322" mass="36634">MEIAGSCRKLGNELLLSGKVSEAIGKYTEGLELLSLETEREYECESCAKQNMGKAKCMCICIEKSKLYSNRSHAYYMCGDFEKSLENAQKCIETRPDWDKGYIRKALAFIETSNMNTGTDKGTERWSQVEAIYKQGIENCGDTEMLSVALEKLSHVSLSFQRASSPFPLRKNRMTPTTPTTTPVTGTCTGSNSNINSDNNDAKHVVWDEATLEKHRQERGKLYGTMKIDQPDTPFLVGVDIENNLIGQVHDDQSKQIQMLDIDKLKEKLEILQVRQEKGEDLVVNNTSDLPIQEQKEILRKRREDFLKARENLYTAEARYLH</sequence>
<evidence type="ECO:0000256" key="2">
    <source>
        <dbReference type="ARBA" id="ARBA00022803"/>
    </source>
</evidence>
<organism evidence="6">
    <name type="scientific">Aplanochytrium stocchinoi</name>
    <dbReference type="NCBI Taxonomy" id="215587"/>
    <lineage>
        <taxon>Eukaryota</taxon>
        <taxon>Sar</taxon>
        <taxon>Stramenopiles</taxon>
        <taxon>Bigyra</taxon>
        <taxon>Labyrinthulomycetes</taxon>
        <taxon>Thraustochytrida</taxon>
        <taxon>Thraustochytriidae</taxon>
        <taxon>Aplanochytrium</taxon>
    </lineage>
</organism>
<feature type="region of interest" description="Disordered" evidence="5">
    <location>
        <begin position="167"/>
        <end position="200"/>
    </location>
</feature>
<evidence type="ECO:0000256" key="4">
    <source>
        <dbReference type="SAM" id="Coils"/>
    </source>
</evidence>
<dbReference type="AlphaFoldDB" id="A0A7S3PRB0"/>
<dbReference type="Gene3D" id="1.25.40.10">
    <property type="entry name" value="Tetratricopeptide repeat domain"/>
    <property type="match status" value="1"/>
</dbReference>
<proteinExistence type="predicted"/>
<evidence type="ECO:0000313" key="6">
    <source>
        <dbReference type="EMBL" id="CAE0448083.1"/>
    </source>
</evidence>
<accession>A0A7S3PRB0</accession>
<feature type="repeat" description="TPR" evidence="3">
    <location>
        <begin position="65"/>
        <end position="98"/>
    </location>
</feature>
<keyword evidence="4" id="KW-0175">Coiled coil</keyword>
<name>A0A7S3PRB0_9STRA</name>
<keyword evidence="1" id="KW-0677">Repeat</keyword>
<dbReference type="InterPro" id="IPR011990">
    <property type="entry name" value="TPR-like_helical_dom_sf"/>
</dbReference>
<evidence type="ECO:0000256" key="3">
    <source>
        <dbReference type="PROSITE-ProRule" id="PRU00339"/>
    </source>
</evidence>
<reference evidence="6" key="1">
    <citation type="submission" date="2021-01" db="EMBL/GenBank/DDBJ databases">
        <authorList>
            <person name="Corre E."/>
            <person name="Pelletier E."/>
            <person name="Niang G."/>
            <person name="Scheremetjew M."/>
            <person name="Finn R."/>
            <person name="Kale V."/>
            <person name="Holt S."/>
            <person name="Cochrane G."/>
            <person name="Meng A."/>
            <person name="Brown T."/>
            <person name="Cohen L."/>
        </authorList>
    </citation>
    <scope>NUCLEOTIDE SEQUENCE</scope>
    <source>
        <strain evidence="6">GSBS06</strain>
    </source>
</reference>
<dbReference type="SMART" id="SM00028">
    <property type="entry name" value="TPR"/>
    <property type="match status" value="2"/>
</dbReference>
<evidence type="ECO:0000256" key="5">
    <source>
        <dbReference type="SAM" id="MobiDB-lite"/>
    </source>
</evidence>
<dbReference type="PANTHER" id="PTHR22904:SF523">
    <property type="entry name" value="STRESS-INDUCED-PHOSPHOPROTEIN 1"/>
    <property type="match status" value="1"/>
</dbReference>
<evidence type="ECO:0000256" key="1">
    <source>
        <dbReference type="ARBA" id="ARBA00022737"/>
    </source>
</evidence>
<dbReference type="GO" id="GO:0051879">
    <property type="term" value="F:Hsp90 protein binding"/>
    <property type="evidence" value="ECO:0007669"/>
    <property type="project" value="TreeGrafter"/>
</dbReference>
<dbReference type="SUPFAM" id="SSF48452">
    <property type="entry name" value="TPR-like"/>
    <property type="match status" value="1"/>
</dbReference>
<dbReference type="PROSITE" id="PS50005">
    <property type="entry name" value="TPR"/>
    <property type="match status" value="1"/>
</dbReference>